<dbReference type="InterPro" id="IPR002048">
    <property type="entry name" value="EF_hand_dom"/>
</dbReference>
<organism evidence="7 8">
    <name type="scientific">Tetrahymena thermophila (strain SB210)</name>
    <dbReference type="NCBI Taxonomy" id="312017"/>
    <lineage>
        <taxon>Eukaryota</taxon>
        <taxon>Sar</taxon>
        <taxon>Alveolata</taxon>
        <taxon>Ciliophora</taxon>
        <taxon>Intramacronucleata</taxon>
        <taxon>Oligohymenophorea</taxon>
        <taxon>Hymenostomatida</taxon>
        <taxon>Tetrahymenina</taxon>
        <taxon>Tetrahymenidae</taxon>
        <taxon>Tetrahymena</taxon>
    </lineage>
</organism>
<dbReference type="AlphaFoldDB" id="Q23A35"/>
<dbReference type="InterPro" id="IPR011992">
    <property type="entry name" value="EF-hand-dom_pair"/>
</dbReference>
<keyword evidence="2" id="KW-0677">Repeat</keyword>
<evidence type="ECO:0000256" key="3">
    <source>
        <dbReference type="ARBA" id="ARBA00022837"/>
    </source>
</evidence>
<evidence type="ECO:0000313" key="7">
    <source>
        <dbReference type="EMBL" id="EAR93445.2"/>
    </source>
</evidence>
<dbReference type="OrthoDB" id="26525at2759"/>
<dbReference type="CDD" id="cd00051">
    <property type="entry name" value="EFh"/>
    <property type="match status" value="2"/>
</dbReference>
<feature type="compositionally biased region" description="Low complexity" evidence="5">
    <location>
        <begin position="658"/>
        <end position="671"/>
    </location>
</feature>
<feature type="domain" description="EF-hand" evidence="6">
    <location>
        <begin position="220"/>
        <end position="255"/>
    </location>
</feature>
<keyword evidence="4" id="KW-0175">Coiled coil</keyword>
<evidence type="ECO:0000256" key="5">
    <source>
        <dbReference type="SAM" id="MobiDB-lite"/>
    </source>
</evidence>
<dbReference type="HOGENOM" id="CLU_336960_0_0_1"/>
<proteinExistence type="predicted"/>
<evidence type="ECO:0000256" key="2">
    <source>
        <dbReference type="ARBA" id="ARBA00022737"/>
    </source>
</evidence>
<dbReference type="GO" id="GO:0005509">
    <property type="term" value="F:calcium ion binding"/>
    <property type="evidence" value="ECO:0007669"/>
    <property type="project" value="InterPro"/>
</dbReference>
<dbReference type="SMART" id="SM00054">
    <property type="entry name" value="EFh"/>
    <property type="match status" value="3"/>
</dbReference>
<dbReference type="PANTHER" id="PTHR45942">
    <property type="entry name" value="PROTEIN PHOSPATASE 3 REGULATORY SUBUNIT B ALPHA ISOFORM TYPE 1"/>
    <property type="match status" value="1"/>
</dbReference>
<dbReference type="eggNOG" id="ENOG502SKYS">
    <property type="taxonomic scope" value="Eukaryota"/>
</dbReference>
<keyword evidence="8" id="KW-1185">Reference proteome</keyword>
<feature type="coiled-coil region" evidence="4">
    <location>
        <begin position="168"/>
        <end position="195"/>
    </location>
</feature>
<evidence type="ECO:0000256" key="4">
    <source>
        <dbReference type="SAM" id="Coils"/>
    </source>
</evidence>
<evidence type="ECO:0000313" key="8">
    <source>
        <dbReference type="Proteomes" id="UP000009168"/>
    </source>
</evidence>
<keyword evidence="1" id="KW-0479">Metal-binding</keyword>
<dbReference type="RefSeq" id="XP_001013690.2">
    <property type="nucleotide sequence ID" value="XM_001013690.2"/>
</dbReference>
<dbReference type="Gene3D" id="1.10.238.10">
    <property type="entry name" value="EF-hand"/>
    <property type="match status" value="2"/>
</dbReference>
<protein>
    <submittedName>
        <fullName evidence="7">EF hand protein</fullName>
    </submittedName>
</protein>
<dbReference type="Pfam" id="PF13833">
    <property type="entry name" value="EF-hand_8"/>
    <property type="match status" value="2"/>
</dbReference>
<evidence type="ECO:0000256" key="1">
    <source>
        <dbReference type="ARBA" id="ARBA00022723"/>
    </source>
</evidence>
<reference evidence="8" key="1">
    <citation type="journal article" date="2006" name="PLoS Biol.">
        <title>Macronuclear genome sequence of the ciliate Tetrahymena thermophila, a model eukaryote.</title>
        <authorList>
            <person name="Eisen J.A."/>
            <person name="Coyne R.S."/>
            <person name="Wu M."/>
            <person name="Wu D."/>
            <person name="Thiagarajan M."/>
            <person name="Wortman J.R."/>
            <person name="Badger J.H."/>
            <person name="Ren Q."/>
            <person name="Amedeo P."/>
            <person name="Jones K.M."/>
            <person name="Tallon L.J."/>
            <person name="Delcher A.L."/>
            <person name="Salzberg S.L."/>
            <person name="Silva J.C."/>
            <person name="Haas B.J."/>
            <person name="Majoros W.H."/>
            <person name="Farzad M."/>
            <person name="Carlton J.M."/>
            <person name="Smith R.K. Jr."/>
            <person name="Garg J."/>
            <person name="Pearlman R.E."/>
            <person name="Karrer K.M."/>
            <person name="Sun L."/>
            <person name="Manning G."/>
            <person name="Elde N.C."/>
            <person name="Turkewitz A.P."/>
            <person name="Asai D.J."/>
            <person name="Wilkes D.E."/>
            <person name="Wang Y."/>
            <person name="Cai H."/>
            <person name="Collins K."/>
            <person name="Stewart B.A."/>
            <person name="Lee S.R."/>
            <person name="Wilamowska K."/>
            <person name="Weinberg Z."/>
            <person name="Ruzzo W.L."/>
            <person name="Wloga D."/>
            <person name="Gaertig J."/>
            <person name="Frankel J."/>
            <person name="Tsao C.-C."/>
            <person name="Gorovsky M.A."/>
            <person name="Keeling P.J."/>
            <person name="Waller R.F."/>
            <person name="Patron N.J."/>
            <person name="Cherry J.M."/>
            <person name="Stover N.A."/>
            <person name="Krieger C.J."/>
            <person name="del Toro C."/>
            <person name="Ryder H.F."/>
            <person name="Williamson S.C."/>
            <person name="Barbeau R.A."/>
            <person name="Hamilton E.P."/>
            <person name="Orias E."/>
        </authorList>
    </citation>
    <scope>NUCLEOTIDE SEQUENCE [LARGE SCALE GENOMIC DNA]</scope>
    <source>
        <strain evidence="8">SB210</strain>
    </source>
</reference>
<dbReference type="InterPro" id="IPR018247">
    <property type="entry name" value="EF_Hand_1_Ca_BS"/>
</dbReference>
<feature type="domain" description="EF-hand" evidence="6">
    <location>
        <begin position="710"/>
        <end position="745"/>
    </location>
</feature>
<dbReference type="Proteomes" id="UP000009168">
    <property type="component" value="Unassembled WGS sequence"/>
</dbReference>
<accession>Q23A35</accession>
<dbReference type="GeneID" id="7839357"/>
<evidence type="ECO:0000259" key="6">
    <source>
        <dbReference type="PROSITE" id="PS50222"/>
    </source>
</evidence>
<dbReference type="PROSITE" id="PS00018">
    <property type="entry name" value="EF_HAND_1"/>
    <property type="match status" value="1"/>
</dbReference>
<dbReference type="EMBL" id="GG662725">
    <property type="protein sequence ID" value="EAR93445.2"/>
    <property type="molecule type" value="Genomic_DNA"/>
</dbReference>
<dbReference type="InParanoid" id="Q23A35"/>
<dbReference type="SUPFAM" id="SSF47473">
    <property type="entry name" value="EF-hand"/>
    <property type="match status" value="2"/>
</dbReference>
<name>Q23A35_TETTS</name>
<dbReference type="PROSITE" id="PS50222">
    <property type="entry name" value="EF_HAND_2"/>
    <property type="match status" value="2"/>
</dbReference>
<sequence>MKLRIHRRHESGASNADQRIREYNNHKLNASEVISRRQANNSFHGSSYNSVNRDFEKLNQTAFGNEELYKALNKSKPLYESNKKEIKQRTAISLPRTSQLEEKEKRKRAFVGDSLVHLQNPNSIYDPKINTGDLTNMLSSQIYGSNKKEQQDENLSKIQIFQTGSPLKNKILQEVKHEEYKNQNLETQLVELRDNKDCPEGQFNINKINEIKATIQRKYQQRKNFKQIFECWDEEGKGTINKKNIVNMLSRMGIKCNEEEAQILLSTADKDNSNDLNMQEFLDLVFVNNQVKQNDTRNTRSFSQNPKLQNINLYESLSSLNENQHPEISSPELQRKLRKQIQVEDDTRNEKKLNFVLKNKITQLLNNFWINDYKQTGVINQKTFKEIIRRKVDLSENVISDQEIQQIYSKYQNTDKTDAFNYKQFVKDLRQFNYAEKPETEQNTVDVVNESMKQTNVYKNLMQKYKKEENPTEFNLKEVFINDIQNDNPSHIDWMKARADKLSRHIQKFFNNEKEFQQYLKQQIPDNQDKGQIHKSELLKTFKGMFDQTDLKFQKRDYEGIMEMFQYNKHGFTNVDDIPKIIYQENHLQMYSRIAQKIRGPPPMTKKETNATEEMRNGVTTNSLQMNSVVSIQDYDKNNDVYDLNKQSATTGVYQKNQGEQNQQQFQAIQNRSKRGNSVQSYNHKGEGEPKYSNSQIKSVLKKVEDKLFLGDSRAYQVFKTFDLDKDGYVKKDELNEKLSQMSILNPEEQKIFNKYVDPNNQGYLNFSQFNEKINSQMSIQYEKNEIELNPYVQRQVIQNRINMSKTYNNFIDQTRQAFQQQSRARITSLNSNSQSICNYSNNNIIKPTYNSSLYASEQDRFSSNKLDFQQYDKQKKEFYHQNKLQNIRINNNIIEQRKQNKINQEESRLNSTIQTRAATKLIYENVVKSNILAAAI</sequence>
<keyword evidence="3" id="KW-0106">Calcium</keyword>
<feature type="region of interest" description="Disordered" evidence="5">
    <location>
        <begin position="658"/>
        <end position="694"/>
    </location>
</feature>
<dbReference type="KEGG" id="tet:TTHERM_00833830"/>
<gene>
    <name evidence="7" type="ORF">TTHERM_00833830</name>
</gene>